<comment type="similarity">
    <text evidence="5">Belongs to the globin family.</text>
</comment>
<keyword evidence="1 5" id="KW-0349">Heme</keyword>
<evidence type="ECO:0000313" key="8">
    <source>
        <dbReference type="Proteomes" id="UP000787635"/>
    </source>
</evidence>
<dbReference type="InterPro" id="IPR012292">
    <property type="entry name" value="Globin/Proto"/>
</dbReference>
<sequence>MTPAQISLVETSFAMVAPLATPAAAAFYERLFELDPALRPLFRNADLVVQGRKLMQAIGFVATNLRVPDQLLPAVIALGERHGTYGVQPAHYDTVATALLDVLQDGLGAAFTPELREAWAAAYALLAETMIAAAGSSASA</sequence>
<evidence type="ECO:0000256" key="1">
    <source>
        <dbReference type="ARBA" id="ARBA00022617"/>
    </source>
</evidence>
<accession>A0ABX1DZ60</accession>
<feature type="domain" description="Globin" evidence="6">
    <location>
        <begin position="1"/>
        <end position="135"/>
    </location>
</feature>
<dbReference type="PRINTS" id="PR01907">
    <property type="entry name" value="WORMGLOBIN"/>
</dbReference>
<dbReference type="InterPro" id="IPR009050">
    <property type="entry name" value="Globin-like_sf"/>
</dbReference>
<evidence type="ECO:0000259" key="6">
    <source>
        <dbReference type="PROSITE" id="PS01033"/>
    </source>
</evidence>
<evidence type="ECO:0000256" key="2">
    <source>
        <dbReference type="ARBA" id="ARBA00022621"/>
    </source>
</evidence>
<protein>
    <submittedName>
        <fullName evidence="7">Hemin receptor</fullName>
    </submittedName>
</protein>
<dbReference type="EMBL" id="JAAVNE010000005">
    <property type="protein sequence ID" value="NKC30153.1"/>
    <property type="molecule type" value="Genomic_DNA"/>
</dbReference>
<evidence type="ECO:0000256" key="5">
    <source>
        <dbReference type="RuleBase" id="RU000356"/>
    </source>
</evidence>
<keyword evidence="5" id="KW-0813">Transport</keyword>
<evidence type="ECO:0000256" key="3">
    <source>
        <dbReference type="ARBA" id="ARBA00022723"/>
    </source>
</evidence>
<dbReference type="SUPFAM" id="SSF46458">
    <property type="entry name" value="Globin-like"/>
    <property type="match status" value="1"/>
</dbReference>
<dbReference type="PANTHER" id="PTHR43396">
    <property type="entry name" value="FLAVOHEMOPROTEIN"/>
    <property type="match status" value="1"/>
</dbReference>
<keyword evidence="4" id="KW-0408">Iron</keyword>
<keyword evidence="3" id="KW-0479">Metal-binding</keyword>
<dbReference type="Pfam" id="PF00042">
    <property type="entry name" value="Globin"/>
    <property type="match status" value="1"/>
</dbReference>
<organism evidence="7 8">
    <name type="scientific">Falsiroseomonas selenitidurans</name>
    <dbReference type="NCBI Taxonomy" id="2716335"/>
    <lineage>
        <taxon>Bacteria</taxon>
        <taxon>Pseudomonadati</taxon>
        <taxon>Pseudomonadota</taxon>
        <taxon>Alphaproteobacteria</taxon>
        <taxon>Acetobacterales</taxon>
        <taxon>Roseomonadaceae</taxon>
        <taxon>Falsiroseomonas</taxon>
    </lineage>
</organism>
<comment type="caution">
    <text evidence="7">The sequence shown here is derived from an EMBL/GenBank/DDBJ whole genome shotgun (WGS) entry which is preliminary data.</text>
</comment>
<dbReference type="RefSeq" id="WP_168027777.1">
    <property type="nucleotide sequence ID" value="NZ_JAAVNE010000005.1"/>
</dbReference>
<proteinExistence type="inferred from homology"/>
<evidence type="ECO:0000256" key="4">
    <source>
        <dbReference type="ARBA" id="ARBA00023004"/>
    </source>
</evidence>
<dbReference type="Gene3D" id="1.10.490.10">
    <property type="entry name" value="Globins"/>
    <property type="match status" value="1"/>
</dbReference>
<reference evidence="7 8" key="1">
    <citation type="submission" date="2020-03" db="EMBL/GenBank/DDBJ databases">
        <title>Roseomonas selenitidurans sp. nov. isolated from urban soil.</title>
        <authorList>
            <person name="Liu H."/>
        </authorList>
    </citation>
    <scope>NUCLEOTIDE SEQUENCE [LARGE SCALE GENOMIC DNA]</scope>
    <source>
        <strain evidence="7 8">BU-1</strain>
    </source>
</reference>
<keyword evidence="2 5" id="KW-0561">Oxygen transport</keyword>
<keyword evidence="8" id="KW-1185">Reference proteome</keyword>
<keyword evidence="7" id="KW-0675">Receptor</keyword>
<dbReference type="Proteomes" id="UP000787635">
    <property type="component" value="Unassembled WGS sequence"/>
</dbReference>
<evidence type="ECO:0000313" key="7">
    <source>
        <dbReference type="EMBL" id="NKC30153.1"/>
    </source>
</evidence>
<dbReference type="InterPro" id="IPR000971">
    <property type="entry name" value="Globin"/>
</dbReference>
<gene>
    <name evidence="7" type="ORF">HEQ75_04715</name>
</gene>
<name>A0ABX1DZ60_9PROT</name>
<dbReference type="PROSITE" id="PS01033">
    <property type="entry name" value="GLOBIN"/>
    <property type="match status" value="1"/>
</dbReference>
<dbReference type="PANTHER" id="PTHR43396:SF3">
    <property type="entry name" value="FLAVOHEMOPROTEIN"/>
    <property type="match status" value="1"/>
</dbReference>